<keyword evidence="1" id="KW-0645">Protease</keyword>
<dbReference type="SMART" id="SM00235">
    <property type="entry name" value="ZnMc"/>
    <property type="match status" value="2"/>
</dbReference>
<feature type="compositionally biased region" description="Low complexity" evidence="5">
    <location>
        <begin position="1681"/>
        <end position="1697"/>
    </location>
</feature>
<keyword evidence="8" id="KW-1185">Reference proteome</keyword>
<feature type="compositionally biased region" description="Acidic residues" evidence="5">
    <location>
        <begin position="426"/>
        <end position="452"/>
    </location>
</feature>
<dbReference type="GO" id="GO:0031012">
    <property type="term" value="C:extracellular matrix"/>
    <property type="evidence" value="ECO:0007669"/>
    <property type="project" value="InterPro"/>
</dbReference>
<sequence length="1734" mass="190829">MSGEAVPQVNDAAPAPNLLDLVLNGDEKPKPAPETHDGDTNDNGPKPSPENGESHQDVLNGDADNDKGSIPQPNPARRDPRESHRATDEIAARKFCKDVVFPPHKTPTAAEGIKIDGVKAVLTRSDKLWDGLKPSIKYGFVQGQWGGSDQQRRKVVDVIEEWTWYANVTFDQVSSGAAVRVAFDPSPPAGSWSLVGKDCYRSTGDEATMNLGWISDSDAISDGERAVILHEFGHVLGMLHEHQSPAGGGWPVKRIEAAIKFYGIHDDWDRETVMQQVVERYNSKDVSSFSQVDRFSIMQYPMPASVTGLPYDIDYNYTISDMDKAYMSIMYPRPAGEQSKSEWTLEYALVKSGISREAPDTSDEILAVYALGKDKTPPTVDTERIRILFSEWCLEAHTARSEGPARGDDPARSEDPGRGLKPPIDEGGEQMDESDNSDDVDTDEDETDDSGEPDDRVVDLELYPMCSTGVIDDNDLSVGGEDQGRLHGIRDGQAPAPAHAVIDPSWLGRVKIDATKETSPKYRRTITWKIVGCPEPPSDPQNKKHWPSRYQRRRLRSAFSDWAKYASVLFEELDDRSNEAADILITFQRKDKNGDAILKTSDLRSYTRWETGVPPNVASKPQMKHTICYRGVSETSEIAEKSADPKLAVGMRNKDFDRRTLRHEIGHYLGLSHEDDGVYAHCIFGADKDFQTKVADLQDEYRGTKFDTGSVMDVLYATADLKALLKEADVRAQVRTVCGLSRYDKANIALLHPGARLTSLIKELLELADPDKCNWSKFRQTYLEALKKQTLEWTNVKAKVVETLRAYARDPDNALGKRKRSNAARGVVPIARESKPSSTLLELMYTQLNKTIGPTGAQILTLQSPTRYLAKEEFQFELNGIYSNFIKPVPVAEAEFRLTDALYDAAAIVSAPNGRSLSTVYNQILNNIVPKYEDSDRKVRQERERIRSWLLTEVGDQEPYYKYEYGTAGGGKGDDAGTLKQLDSALIAKNSFVRKMSRMEFANQLTLDYYDAQMKWELERDQMIENAIVSKDPDKLRSLTRTLVHITQSQQGKLGMKYANSVVRGYSHIVREALGHLDVATAAELLQDAKDSFRATAYSSLYGASKVYPVLMSPVDWSAALDTGFSAEDLSENPEMIIMMIQTKSHGLDVLKRQLAALQNASEGDAAALKKDVDLKAGDLRRLESDLYSKYADSTVQLAKIAIAIATDGASTLADVKDPETLASIESGKTSSAEVNKELSQSVTQLDLNGTVEDIKNQVLGVQSAQLKLQAATSAWASQRTALARAEATSTKSEQAFISNQLVSMENELAGLNARLTVAKKARDQRVKLASEKKQELKVGDLATTKPAAIGGGSRWQEINIVGEQKYTSQSSLTKGSSDAEMWSCNFWIGSAGGSNTSETGSFTSSNEGHSANIEISMKVTLVTVDRSSWFQPHLFENSGSYMKNNKNTTFNTWQQLDKKKPEDVAKAFRTGVETNTTVPSTKEGSLLPAYPVGYILCKDVFIKVSNMSMSAKEEREHMVKRSQSSGGFLFFHYNRASEESSDSSQATFEMASDGMIVRIPGPQILGYVQQIVPNDDSEAYDPQKSLGKEFYLPPQANPALSANKDDDQQSPAHASAPPGTDRQPAQSLAINFDVKPTSMSANRGAQGGVNQIDKGQTSVDQGKNTGVATAASPETSKQQQGPDAAKAASPAQPVAQGNMNVDDVMRLVKEYWHADDGKAFRAALEGALKPSAN</sequence>
<dbReference type="EMBL" id="JAFIMR010000003">
    <property type="protein sequence ID" value="KAI1880301.1"/>
    <property type="molecule type" value="Genomic_DNA"/>
</dbReference>
<feature type="region of interest" description="Disordered" evidence="5">
    <location>
        <begin position="1589"/>
        <end position="1625"/>
    </location>
</feature>
<organism evidence="7 8">
    <name type="scientific">Neoarthrinium moseri</name>
    <dbReference type="NCBI Taxonomy" id="1658444"/>
    <lineage>
        <taxon>Eukaryota</taxon>
        <taxon>Fungi</taxon>
        <taxon>Dikarya</taxon>
        <taxon>Ascomycota</taxon>
        <taxon>Pezizomycotina</taxon>
        <taxon>Sordariomycetes</taxon>
        <taxon>Xylariomycetidae</taxon>
        <taxon>Amphisphaeriales</taxon>
        <taxon>Apiosporaceae</taxon>
        <taxon>Neoarthrinium</taxon>
    </lineage>
</organism>
<dbReference type="Gene3D" id="3.40.390.10">
    <property type="entry name" value="Collagenase (Catalytic Domain)"/>
    <property type="match status" value="2"/>
</dbReference>
<feature type="domain" description="Peptidase metallopeptidase" evidence="6">
    <location>
        <begin position="518"/>
        <end position="710"/>
    </location>
</feature>
<protein>
    <recommendedName>
        <fullName evidence="6">Peptidase metallopeptidase domain-containing protein</fullName>
    </recommendedName>
</protein>
<gene>
    <name evidence="7" type="ORF">JX265_001922</name>
</gene>
<dbReference type="InterPro" id="IPR024079">
    <property type="entry name" value="MetalloPept_cat_dom_sf"/>
</dbReference>
<name>A0A9P9WWH6_9PEZI</name>
<reference evidence="7" key="1">
    <citation type="submission" date="2021-03" db="EMBL/GenBank/DDBJ databases">
        <title>Revisited historic fungal species revealed as producer of novel bioactive compounds through whole genome sequencing and comparative genomics.</title>
        <authorList>
            <person name="Vignolle G.A."/>
            <person name="Hochenegger N."/>
            <person name="Mach R.L."/>
            <person name="Mach-Aigner A.R."/>
            <person name="Javad Rahimi M."/>
            <person name="Salim K.A."/>
            <person name="Chan C.M."/>
            <person name="Lim L.B.L."/>
            <person name="Cai F."/>
            <person name="Druzhinina I.S."/>
            <person name="U'Ren J.M."/>
            <person name="Derntl C."/>
        </authorList>
    </citation>
    <scope>NUCLEOTIDE SEQUENCE</scope>
    <source>
        <strain evidence="7">TUCIM 5799</strain>
    </source>
</reference>
<dbReference type="GO" id="GO:0004222">
    <property type="term" value="F:metalloendopeptidase activity"/>
    <property type="evidence" value="ECO:0007669"/>
    <property type="project" value="InterPro"/>
</dbReference>
<dbReference type="InterPro" id="IPR001818">
    <property type="entry name" value="Pept_M10_metallopeptidase"/>
</dbReference>
<evidence type="ECO:0000256" key="3">
    <source>
        <dbReference type="ARBA" id="ARBA00022801"/>
    </source>
</evidence>
<dbReference type="Pfam" id="PF00413">
    <property type="entry name" value="Peptidase_M10"/>
    <property type="match status" value="1"/>
</dbReference>
<evidence type="ECO:0000256" key="1">
    <source>
        <dbReference type="ARBA" id="ARBA00022670"/>
    </source>
</evidence>
<dbReference type="Proteomes" id="UP000829685">
    <property type="component" value="Unassembled WGS sequence"/>
</dbReference>
<feature type="compositionally biased region" description="Basic and acidic residues" evidence="5">
    <location>
        <begin position="76"/>
        <end position="87"/>
    </location>
</feature>
<dbReference type="SUPFAM" id="SSF55486">
    <property type="entry name" value="Metalloproteases ('zincins'), catalytic domain"/>
    <property type="match status" value="2"/>
</dbReference>
<feature type="region of interest" description="Disordered" evidence="5">
    <location>
        <begin position="1"/>
        <end position="87"/>
    </location>
</feature>
<keyword evidence="4" id="KW-0862">Zinc</keyword>
<dbReference type="InterPro" id="IPR006026">
    <property type="entry name" value="Peptidase_Metallo"/>
</dbReference>
<accession>A0A9P9WWH6</accession>
<feature type="compositionally biased region" description="Polar residues" evidence="5">
    <location>
        <begin position="1654"/>
        <end position="1680"/>
    </location>
</feature>
<feature type="compositionally biased region" description="Basic and acidic residues" evidence="5">
    <location>
        <begin position="25"/>
        <end position="39"/>
    </location>
</feature>
<evidence type="ECO:0000313" key="8">
    <source>
        <dbReference type="Proteomes" id="UP000829685"/>
    </source>
</evidence>
<dbReference type="GO" id="GO:0008270">
    <property type="term" value="F:zinc ion binding"/>
    <property type="evidence" value="ECO:0007669"/>
    <property type="project" value="InterPro"/>
</dbReference>
<feature type="compositionally biased region" description="Basic and acidic residues" evidence="5">
    <location>
        <begin position="399"/>
        <end position="418"/>
    </location>
</feature>
<dbReference type="GO" id="GO:0006508">
    <property type="term" value="P:proteolysis"/>
    <property type="evidence" value="ECO:0007669"/>
    <property type="project" value="UniProtKB-KW"/>
</dbReference>
<feature type="domain" description="Peptidase metallopeptidase" evidence="6">
    <location>
        <begin position="125"/>
        <end position="283"/>
    </location>
</feature>
<comment type="caution">
    <text evidence="7">The sequence shown here is derived from an EMBL/GenBank/DDBJ whole genome shotgun (WGS) entry which is preliminary data.</text>
</comment>
<keyword evidence="3" id="KW-0378">Hydrolase</keyword>
<evidence type="ECO:0000256" key="4">
    <source>
        <dbReference type="ARBA" id="ARBA00022833"/>
    </source>
</evidence>
<evidence type="ECO:0000259" key="6">
    <source>
        <dbReference type="SMART" id="SM00235"/>
    </source>
</evidence>
<evidence type="ECO:0000256" key="2">
    <source>
        <dbReference type="ARBA" id="ARBA00022723"/>
    </source>
</evidence>
<evidence type="ECO:0000256" key="5">
    <source>
        <dbReference type="SAM" id="MobiDB-lite"/>
    </source>
</evidence>
<proteinExistence type="predicted"/>
<feature type="region of interest" description="Disordered" evidence="5">
    <location>
        <begin position="399"/>
        <end position="458"/>
    </location>
</feature>
<evidence type="ECO:0000313" key="7">
    <source>
        <dbReference type="EMBL" id="KAI1880301.1"/>
    </source>
</evidence>
<keyword evidence="2" id="KW-0479">Metal-binding</keyword>
<feature type="region of interest" description="Disordered" evidence="5">
    <location>
        <begin position="1639"/>
        <end position="1699"/>
    </location>
</feature>